<dbReference type="Gene3D" id="3.90.1570.10">
    <property type="entry name" value="tt1808, chain A"/>
    <property type="match status" value="1"/>
</dbReference>
<sequence>MNPDKITYSEFLELDKNSEQLMEFIDGDVYLQASPSTVHQRISRKLTTIFDLYFSGKTCEPFVAPFDIILPVKTTDKNKVIPDLSVICDKFGLNENNYIGVPTLIIEILSPSTAWIDISKKFHLYQTNGVKEYWIISPKNNDIQIFNLDENGFYGEPSTFYGDSIAVSTVFEGLKVYLKDLFIA</sequence>
<dbReference type="SUPFAM" id="SSF52980">
    <property type="entry name" value="Restriction endonuclease-like"/>
    <property type="match status" value="1"/>
</dbReference>
<evidence type="ECO:0000313" key="2">
    <source>
        <dbReference type="EMBL" id="NMM63899.1"/>
    </source>
</evidence>
<keyword evidence="3" id="KW-1185">Reference proteome</keyword>
<keyword evidence="2" id="KW-0378">Hydrolase</keyword>
<evidence type="ECO:0000313" key="3">
    <source>
        <dbReference type="Proteomes" id="UP000537131"/>
    </source>
</evidence>
<dbReference type="PANTHER" id="PTHR36558">
    <property type="entry name" value="GLR1098 PROTEIN"/>
    <property type="match status" value="1"/>
</dbReference>
<dbReference type="InterPro" id="IPR008538">
    <property type="entry name" value="Uma2"/>
</dbReference>
<reference evidence="2 3" key="1">
    <citation type="submission" date="2020-06" db="EMBL/GenBank/DDBJ databases">
        <title>Complete Genome Sequence of Clostridium muelleri sp. nov. P21T, an Acid-Alcohol Producing Acetogen Isolated from Old Hay.</title>
        <authorList>
            <person name="Duncan K.E."/>
            <person name="Tanner R.S."/>
        </authorList>
    </citation>
    <scope>NUCLEOTIDE SEQUENCE [LARGE SCALE GENOMIC DNA]</scope>
    <source>
        <strain evidence="2 3">P21</strain>
    </source>
</reference>
<dbReference type="InterPro" id="IPR012296">
    <property type="entry name" value="Nuclease_put_TT1808"/>
</dbReference>
<feature type="domain" description="Putative restriction endonuclease" evidence="1">
    <location>
        <begin position="9"/>
        <end position="175"/>
    </location>
</feature>
<dbReference type="AlphaFoldDB" id="A0A7Y0HND2"/>
<evidence type="ECO:0000259" key="1">
    <source>
        <dbReference type="Pfam" id="PF05685"/>
    </source>
</evidence>
<dbReference type="PANTHER" id="PTHR36558:SF1">
    <property type="entry name" value="RESTRICTION ENDONUCLEASE DOMAIN-CONTAINING PROTEIN-RELATED"/>
    <property type="match status" value="1"/>
</dbReference>
<dbReference type="Pfam" id="PF05685">
    <property type="entry name" value="Uma2"/>
    <property type="match status" value="1"/>
</dbReference>
<comment type="caution">
    <text evidence="2">The sequence shown here is derived from an EMBL/GenBank/DDBJ whole genome shotgun (WGS) entry which is preliminary data.</text>
</comment>
<proteinExistence type="predicted"/>
<accession>A0A7Y0HND2</accession>
<organism evidence="2 3">
    <name type="scientific">Clostridium muellerianum</name>
    <dbReference type="NCBI Taxonomy" id="2716538"/>
    <lineage>
        <taxon>Bacteria</taxon>
        <taxon>Bacillati</taxon>
        <taxon>Bacillota</taxon>
        <taxon>Clostridia</taxon>
        <taxon>Eubacteriales</taxon>
        <taxon>Clostridiaceae</taxon>
        <taxon>Clostridium</taxon>
    </lineage>
</organism>
<dbReference type="CDD" id="cd06260">
    <property type="entry name" value="DUF820-like"/>
    <property type="match status" value="1"/>
</dbReference>
<protein>
    <submittedName>
        <fullName evidence="2">Uma2 family endonuclease</fullName>
    </submittedName>
</protein>
<keyword evidence="2" id="KW-0540">Nuclease</keyword>
<dbReference type="EMBL" id="JABBNI010000026">
    <property type="protein sequence ID" value="NMM63899.1"/>
    <property type="molecule type" value="Genomic_DNA"/>
</dbReference>
<dbReference type="InterPro" id="IPR011335">
    <property type="entry name" value="Restrct_endonuc-II-like"/>
</dbReference>
<dbReference type="GO" id="GO:0004519">
    <property type="term" value="F:endonuclease activity"/>
    <property type="evidence" value="ECO:0007669"/>
    <property type="project" value="UniProtKB-KW"/>
</dbReference>
<gene>
    <name evidence="2" type="ORF">HBE96_14680</name>
</gene>
<dbReference type="Proteomes" id="UP000537131">
    <property type="component" value="Unassembled WGS sequence"/>
</dbReference>
<name>A0A7Y0HND2_9CLOT</name>
<keyword evidence="2" id="KW-0255">Endonuclease</keyword>